<dbReference type="PANTHER" id="PTHR30629:SF2">
    <property type="entry name" value="PROPHAGE INTEGRASE INTS-RELATED"/>
    <property type="match status" value="1"/>
</dbReference>
<dbReference type="GO" id="GO:0006310">
    <property type="term" value="P:DNA recombination"/>
    <property type="evidence" value="ECO:0007669"/>
    <property type="project" value="UniProtKB-KW"/>
</dbReference>
<gene>
    <name evidence="6" type="ORF">SAMN05216288_2345</name>
</gene>
<dbReference type="InterPro" id="IPR038488">
    <property type="entry name" value="Integrase_DNA-bd_sf"/>
</dbReference>
<dbReference type="PANTHER" id="PTHR30629">
    <property type="entry name" value="PROPHAGE INTEGRASE"/>
    <property type="match status" value="1"/>
</dbReference>
<dbReference type="Gene3D" id="3.30.160.390">
    <property type="entry name" value="Integrase, DNA-binding domain"/>
    <property type="match status" value="1"/>
</dbReference>
<dbReference type="Gene3D" id="1.10.443.10">
    <property type="entry name" value="Intergrase catalytic core"/>
    <property type="match status" value="1"/>
</dbReference>
<dbReference type="EMBL" id="FRBQ01000002">
    <property type="protein sequence ID" value="SHL74337.1"/>
    <property type="molecule type" value="Genomic_DNA"/>
</dbReference>
<reference evidence="7" key="1">
    <citation type="submission" date="2016-11" db="EMBL/GenBank/DDBJ databases">
        <authorList>
            <person name="Varghese N."/>
            <person name="Submissions S."/>
        </authorList>
    </citation>
    <scope>NUCLEOTIDE SEQUENCE [LARGE SCALE GENOMIC DNA]</scope>
    <source>
        <strain evidence="7">CECT 8089</strain>
    </source>
</reference>
<proteinExistence type="inferred from homology"/>
<evidence type="ECO:0000256" key="3">
    <source>
        <dbReference type="ARBA" id="ARBA00023125"/>
    </source>
</evidence>
<keyword evidence="4" id="KW-0233">DNA recombination</keyword>
<feature type="domain" description="Tyr recombinase" evidence="5">
    <location>
        <begin position="211"/>
        <end position="388"/>
    </location>
</feature>
<dbReference type="Pfam" id="PF00589">
    <property type="entry name" value="Phage_integrase"/>
    <property type="match status" value="1"/>
</dbReference>
<dbReference type="InterPro" id="IPR010998">
    <property type="entry name" value="Integrase_recombinase_N"/>
</dbReference>
<sequence length="414" mass="46231">MFNNLWVLNMPLTALQVKNAAPREADYGLADGSGLFLWIRAAGGKSWRFRFRLDGKQSHISLGTIDKVTLAQARQLASDARQLVAQGRHPGLERKVARAQAAISRANTFKSLALEWHQHKSQRWSVGYAGDVMEAFELDIFPQVGNLPLTDIKPMHWLQVFRRIEARGALEKLRKVRQRCQEVYRFAIATGRAEYNPIADIGGALQTPTSRHYPFLPIAELPELIRDFQACPGHDVVKIATRLLILTGVRTAELRGAPWSEFDLDNALWQIPASRMKMRRPHLVPLSTQAVAALRELEDITGGYTLAFPGRNDPAKPMSEAAINQLLKRSGYDGRATGHGFRHTMSTTLHEQGYPSEWVETQLAHVDKNSIRGTYNHAQYLDGRREMIQWYAGHLEALSCGGAGVSKALGEAVA</sequence>
<dbReference type="STRING" id="1220495.SAMN05216288_2345"/>
<dbReference type="Pfam" id="PF13356">
    <property type="entry name" value="Arm-DNA-bind_3"/>
    <property type="match status" value="1"/>
</dbReference>
<evidence type="ECO:0000259" key="5">
    <source>
        <dbReference type="PROSITE" id="PS51898"/>
    </source>
</evidence>
<evidence type="ECO:0000256" key="2">
    <source>
        <dbReference type="ARBA" id="ARBA00022908"/>
    </source>
</evidence>
<dbReference type="AlphaFoldDB" id="A0A1M7D4L2"/>
<keyword evidence="7" id="KW-1185">Reference proteome</keyword>
<dbReference type="InterPro" id="IPR025166">
    <property type="entry name" value="Integrase_DNA_bind_dom"/>
</dbReference>
<dbReference type="InterPro" id="IPR002104">
    <property type="entry name" value="Integrase_catalytic"/>
</dbReference>
<name>A0A1M7D4L2_9GAMM</name>
<dbReference type="Pfam" id="PF22022">
    <property type="entry name" value="Phage_int_M"/>
    <property type="match status" value="1"/>
</dbReference>
<dbReference type="CDD" id="cd00801">
    <property type="entry name" value="INT_P4_C"/>
    <property type="match status" value="1"/>
</dbReference>
<dbReference type="GO" id="GO:0003677">
    <property type="term" value="F:DNA binding"/>
    <property type="evidence" value="ECO:0007669"/>
    <property type="project" value="UniProtKB-KW"/>
</dbReference>
<dbReference type="InterPro" id="IPR050808">
    <property type="entry name" value="Phage_Integrase"/>
</dbReference>
<dbReference type="RefSeq" id="WP_244160620.1">
    <property type="nucleotide sequence ID" value="NZ_FRBQ01000002.1"/>
</dbReference>
<evidence type="ECO:0000313" key="7">
    <source>
        <dbReference type="Proteomes" id="UP000184305"/>
    </source>
</evidence>
<dbReference type="SUPFAM" id="SSF56349">
    <property type="entry name" value="DNA breaking-rejoining enzymes"/>
    <property type="match status" value="1"/>
</dbReference>
<evidence type="ECO:0000313" key="6">
    <source>
        <dbReference type="EMBL" id="SHL74337.1"/>
    </source>
</evidence>
<dbReference type="InterPro" id="IPR011010">
    <property type="entry name" value="DNA_brk_join_enz"/>
</dbReference>
<organism evidence="6 7">
    <name type="scientific">Phytopseudomonas punonensis</name>
    <dbReference type="NCBI Taxonomy" id="1220495"/>
    <lineage>
        <taxon>Bacteria</taxon>
        <taxon>Pseudomonadati</taxon>
        <taxon>Pseudomonadota</taxon>
        <taxon>Gammaproteobacteria</taxon>
        <taxon>Pseudomonadales</taxon>
        <taxon>Pseudomonadaceae</taxon>
        <taxon>Phytopseudomonas</taxon>
    </lineage>
</organism>
<dbReference type="Proteomes" id="UP000184305">
    <property type="component" value="Unassembled WGS sequence"/>
</dbReference>
<keyword evidence="2" id="KW-0229">DNA integration</keyword>
<dbReference type="InterPro" id="IPR053876">
    <property type="entry name" value="Phage_int_M"/>
</dbReference>
<keyword evidence="3" id="KW-0238">DNA-binding</keyword>
<dbReference type="InterPro" id="IPR013762">
    <property type="entry name" value="Integrase-like_cat_sf"/>
</dbReference>
<protein>
    <submittedName>
        <fullName evidence="6">Integrase</fullName>
    </submittedName>
</protein>
<dbReference type="Gene3D" id="1.10.150.130">
    <property type="match status" value="1"/>
</dbReference>
<dbReference type="GO" id="GO:0015074">
    <property type="term" value="P:DNA integration"/>
    <property type="evidence" value="ECO:0007669"/>
    <property type="project" value="UniProtKB-KW"/>
</dbReference>
<evidence type="ECO:0000256" key="4">
    <source>
        <dbReference type="ARBA" id="ARBA00023172"/>
    </source>
</evidence>
<dbReference type="PROSITE" id="PS51898">
    <property type="entry name" value="TYR_RECOMBINASE"/>
    <property type="match status" value="1"/>
</dbReference>
<comment type="similarity">
    <text evidence="1">Belongs to the 'phage' integrase family.</text>
</comment>
<accession>A0A1M7D4L2</accession>
<evidence type="ECO:0000256" key="1">
    <source>
        <dbReference type="ARBA" id="ARBA00008857"/>
    </source>
</evidence>